<dbReference type="AlphaFoldDB" id="A0A2N5TJN5"/>
<evidence type="ECO:0000313" key="3">
    <source>
        <dbReference type="Proteomes" id="UP000235388"/>
    </source>
</evidence>
<gene>
    <name evidence="2" type="ORF">PCANC_28064</name>
</gene>
<accession>A0A2N5TJN5</accession>
<protein>
    <submittedName>
        <fullName evidence="2">Uncharacterized protein</fullName>
    </submittedName>
</protein>
<reference evidence="2 3" key="1">
    <citation type="submission" date="2017-11" db="EMBL/GenBank/DDBJ databases">
        <title>De novo assembly and phasing of dikaryotic genomes from two isolates of Puccinia coronata f. sp. avenae, the causal agent of oat crown rust.</title>
        <authorList>
            <person name="Miller M.E."/>
            <person name="Zhang Y."/>
            <person name="Omidvar V."/>
            <person name="Sperschneider J."/>
            <person name="Schwessinger B."/>
            <person name="Raley C."/>
            <person name="Palmer J.M."/>
            <person name="Garnica D."/>
            <person name="Upadhyaya N."/>
            <person name="Rathjen J."/>
            <person name="Taylor J.M."/>
            <person name="Park R.F."/>
            <person name="Dodds P.N."/>
            <person name="Hirsch C.D."/>
            <person name="Kianian S.F."/>
            <person name="Figueroa M."/>
        </authorList>
    </citation>
    <scope>NUCLEOTIDE SEQUENCE [LARGE SCALE GENOMIC DNA]</scope>
    <source>
        <strain evidence="2">12NC29</strain>
    </source>
</reference>
<feature type="region of interest" description="Disordered" evidence="1">
    <location>
        <begin position="1"/>
        <end position="107"/>
    </location>
</feature>
<sequence length="126" mass="12963">MPRGFCGSGLDTQGEKRASPVLAHWPGGSRSAHSTPSSFTQASSPKSKGPGYEDEDSEINNSGTVAPNTVVSVDDGSPPTSSVATPAPTPASTSGKENVTRPRMAAQPILGRSKKRLVASGIIFQK</sequence>
<evidence type="ECO:0000256" key="1">
    <source>
        <dbReference type="SAM" id="MobiDB-lite"/>
    </source>
</evidence>
<dbReference type="Proteomes" id="UP000235388">
    <property type="component" value="Unassembled WGS sequence"/>
</dbReference>
<evidence type="ECO:0000313" key="2">
    <source>
        <dbReference type="EMBL" id="PLW25703.1"/>
    </source>
</evidence>
<feature type="compositionally biased region" description="Polar residues" evidence="1">
    <location>
        <begin position="31"/>
        <end position="46"/>
    </location>
</feature>
<name>A0A2N5TJN5_9BASI</name>
<organism evidence="2 3">
    <name type="scientific">Puccinia coronata f. sp. avenae</name>
    <dbReference type="NCBI Taxonomy" id="200324"/>
    <lineage>
        <taxon>Eukaryota</taxon>
        <taxon>Fungi</taxon>
        <taxon>Dikarya</taxon>
        <taxon>Basidiomycota</taxon>
        <taxon>Pucciniomycotina</taxon>
        <taxon>Pucciniomycetes</taxon>
        <taxon>Pucciniales</taxon>
        <taxon>Pucciniaceae</taxon>
        <taxon>Puccinia</taxon>
    </lineage>
</organism>
<comment type="caution">
    <text evidence="2">The sequence shown here is derived from an EMBL/GenBank/DDBJ whole genome shotgun (WGS) entry which is preliminary data.</text>
</comment>
<feature type="compositionally biased region" description="Polar residues" evidence="1">
    <location>
        <begin position="59"/>
        <end position="71"/>
    </location>
</feature>
<keyword evidence="3" id="KW-1185">Reference proteome</keyword>
<proteinExistence type="predicted"/>
<feature type="compositionally biased region" description="Low complexity" evidence="1">
    <location>
        <begin position="77"/>
        <end position="94"/>
    </location>
</feature>
<dbReference type="EMBL" id="PGCJ01000595">
    <property type="protein sequence ID" value="PLW25703.1"/>
    <property type="molecule type" value="Genomic_DNA"/>
</dbReference>